<keyword evidence="2" id="KW-1185">Reference proteome</keyword>
<dbReference type="KEGG" id="vg:5142319"/>
<sequence>MKLSKYKKLPANDPQGELRKRGYKYIGYWGEGYVQDVNGAEVKSHYWCRMGTEDTLVAKLQEAGFMGRVVRPLYGVNVLVIIEETIPVLDDQEDW</sequence>
<proteinExistence type="predicted"/>
<dbReference type="GeneID" id="5142319"/>
<name>Q0GBU6_9CAUD</name>
<evidence type="ECO:0000313" key="2">
    <source>
        <dbReference type="Proteomes" id="UP000000911"/>
    </source>
</evidence>
<dbReference type="RefSeq" id="YP_762650.1">
    <property type="nucleotide sequence ID" value="NC_008367.1"/>
</dbReference>
<evidence type="ECO:0000313" key="1">
    <source>
        <dbReference type="EMBL" id="ABI33164.1"/>
    </source>
</evidence>
<dbReference type="EMBL" id="DQ875742">
    <property type="protein sequence ID" value="ABI33164.1"/>
    <property type="molecule type" value="Genomic_DNA"/>
</dbReference>
<reference evidence="1 2" key="1">
    <citation type="journal article" date="2007" name="Virology">
        <title>Cyanophage Pf-WMP4, a T7-like phage infecting the freshwater cyanobacterium Phormidium foveolarum: complete genome sequence and DNA translocation.</title>
        <authorList>
            <person name="Liu X."/>
            <person name="Shi M."/>
            <person name="Kong S."/>
            <person name="Gao Y."/>
            <person name="An C."/>
        </authorList>
    </citation>
    <scope>NUCLEOTIDE SEQUENCE</scope>
</reference>
<dbReference type="Proteomes" id="UP000000911">
    <property type="component" value="Segment"/>
</dbReference>
<organism evidence="1 2">
    <name type="scientific">Phormidium phage Pf-WMP4</name>
    <dbReference type="NCBI Taxonomy" id="2913979"/>
    <lineage>
        <taxon>Viruses</taxon>
        <taxon>Duplodnaviria</taxon>
        <taxon>Heunggongvirae</taxon>
        <taxon>Uroviricota</taxon>
        <taxon>Caudoviricetes</taxon>
        <taxon>Saffermanviridae</taxon>
        <taxon>Wumpquatrovirus</taxon>
        <taxon>Wumpquatrovirus WMP4</taxon>
    </lineage>
</organism>
<accession>Q0GBU6</accession>
<protein>
    <submittedName>
        <fullName evidence="1">PfWMP4_20</fullName>
    </submittedName>
</protein>